<dbReference type="KEGG" id="elq:Ga0102493_111439"/>
<dbReference type="AlphaFoldDB" id="A0A074MBW6"/>
<dbReference type="InterPro" id="IPR002347">
    <property type="entry name" value="SDR_fam"/>
</dbReference>
<keyword evidence="4" id="KW-1185">Reference proteome</keyword>
<dbReference type="Pfam" id="PF13561">
    <property type="entry name" value="adh_short_C2"/>
    <property type="match status" value="1"/>
</dbReference>
<dbReference type="InterPro" id="IPR036291">
    <property type="entry name" value="NAD(P)-bd_dom_sf"/>
</dbReference>
<evidence type="ECO:0000313" key="3">
    <source>
        <dbReference type="EMBL" id="KEO92286.1"/>
    </source>
</evidence>
<reference evidence="3 4" key="1">
    <citation type="submission" date="2014-04" db="EMBL/GenBank/DDBJ databases">
        <title>A comprehensive comparison of genomes of Erythrobacter spp. Strains.</title>
        <authorList>
            <person name="Zheng Q."/>
        </authorList>
    </citation>
    <scope>NUCLEOTIDE SEQUENCE [LARGE SCALE GENOMIC DNA]</scope>
    <source>
        <strain evidence="3 4">DSM 8509</strain>
    </source>
</reference>
<comment type="similarity">
    <text evidence="1">Belongs to the short-chain dehydrogenases/reductases (SDR) family.</text>
</comment>
<dbReference type="PATRIC" id="fig|39960.10.peg.522"/>
<comment type="caution">
    <text evidence="3">The sequence shown here is derived from an EMBL/GenBank/DDBJ whole genome shotgun (WGS) entry which is preliminary data.</text>
</comment>
<dbReference type="Gene3D" id="3.40.50.720">
    <property type="entry name" value="NAD(P)-binding Rossmann-like Domain"/>
    <property type="match status" value="1"/>
</dbReference>
<dbReference type="SMART" id="SM00822">
    <property type="entry name" value="PKS_KR"/>
    <property type="match status" value="1"/>
</dbReference>
<dbReference type="InterPro" id="IPR020904">
    <property type="entry name" value="Sc_DH/Rdtase_CS"/>
</dbReference>
<protein>
    <recommendedName>
        <fullName evidence="2">Ketoreductase domain-containing protein</fullName>
    </recommendedName>
</protein>
<accession>A0A074MBW6</accession>
<organism evidence="3 4">
    <name type="scientific">Erythrobacter litoralis</name>
    <dbReference type="NCBI Taxonomy" id="39960"/>
    <lineage>
        <taxon>Bacteria</taxon>
        <taxon>Pseudomonadati</taxon>
        <taxon>Pseudomonadota</taxon>
        <taxon>Alphaproteobacteria</taxon>
        <taxon>Sphingomonadales</taxon>
        <taxon>Erythrobacteraceae</taxon>
        <taxon>Erythrobacter/Porphyrobacter group</taxon>
        <taxon>Erythrobacter</taxon>
    </lineage>
</organism>
<dbReference type="EMBL" id="JMIX01000010">
    <property type="protein sequence ID" value="KEO92286.1"/>
    <property type="molecule type" value="Genomic_DNA"/>
</dbReference>
<evidence type="ECO:0000256" key="1">
    <source>
        <dbReference type="ARBA" id="ARBA00006484"/>
    </source>
</evidence>
<dbReference type="PANTHER" id="PTHR42879:SF2">
    <property type="entry name" value="3-OXOACYL-[ACYL-CARRIER-PROTEIN] REDUCTASE FABG"/>
    <property type="match status" value="1"/>
</dbReference>
<dbReference type="InterPro" id="IPR050259">
    <property type="entry name" value="SDR"/>
</dbReference>
<dbReference type="GO" id="GO:0032787">
    <property type="term" value="P:monocarboxylic acid metabolic process"/>
    <property type="evidence" value="ECO:0007669"/>
    <property type="project" value="UniProtKB-ARBA"/>
</dbReference>
<dbReference type="PRINTS" id="PR00080">
    <property type="entry name" value="SDRFAMILY"/>
</dbReference>
<sequence>MPDRSIHLVAGASSGMGRQTALKLGASGSHVVVAARRLDALEELAGEIEAVGGSGEAMAFDGTDPASVAALIGRIESAHGRLDGAFNNLGDTLGDSPLDETPPERWDATLAVNLTSVFHLMRHEIPLMLRGGGGRIVNTASTGGLRGTKAMSDYSAAKWGLIGLTRSAALDYADQGMVINAIAPGIIATEKFRAFEANMPDLFETLRLATPVQRFGDMGEIADLVCWLLREAPGFMTGAVLPVDGGRTA</sequence>
<evidence type="ECO:0000259" key="2">
    <source>
        <dbReference type="SMART" id="SM00822"/>
    </source>
</evidence>
<dbReference type="PROSITE" id="PS00061">
    <property type="entry name" value="ADH_SHORT"/>
    <property type="match status" value="1"/>
</dbReference>
<gene>
    <name evidence="3" type="ORF">EH32_00655</name>
</gene>
<dbReference type="RefSeq" id="WP_034905356.1">
    <property type="nucleotide sequence ID" value="NZ_CP017057.1"/>
</dbReference>
<dbReference type="PRINTS" id="PR00081">
    <property type="entry name" value="GDHRDH"/>
</dbReference>
<name>A0A074MBW6_9SPHN</name>
<evidence type="ECO:0000313" key="4">
    <source>
        <dbReference type="Proteomes" id="UP000027866"/>
    </source>
</evidence>
<dbReference type="PANTHER" id="PTHR42879">
    <property type="entry name" value="3-OXOACYL-(ACYL-CARRIER-PROTEIN) REDUCTASE"/>
    <property type="match status" value="1"/>
</dbReference>
<dbReference type="SUPFAM" id="SSF51735">
    <property type="entry name" value="NAD(P)-binding Rossmann-fold domains"/>
    <property type="match status" value="1"/>
</dbReference>
<dbReference type="InterPro" id="IPR057326">
    <property type="entry name" value="KR_dom"/>
</dbReference>
<dbReference type="FunFam" id="3.40.50.720:FF:000084">
    <property type="entry name" value="Short-chain dehydrogenase reductase"/>
    <property type="match status" value="1"/>
</dbReference>
<dbReference type="CDD" id="cd05233">
    <property type="entry name" value="SDR_c"/>
    <property type="match status" value="1"/>
</dbReference>
<proteinExistence type="inferred from homology"/>
<feature type="domain" description="Ketoreductase" evidence="2">
    <location>
        <begin position="5"/>
        <end position="185"/>
    </location>
</feature>
<dbReference type="Proteomes" id="UP000027866">
    <property type="component" value="Unassembled WGS sequence"/>
</dbReference>